<keyword evidence="3" id="KW-0804">Transcription</keyword>
<dbReference type="OrthoDB" id="515134at2759"/>
<feature type="domain" description="SANT" evidence="7">
    <location>
        <begin position="398"/>
        <end position="453"/>
    </location>
</feature>
<protein>
    <submittedName>
        <fullName evidence="9">Putative Myb transcription factor</fullName>
    </submittedName>
</protein>
<keyword evidence="10" id="KW-1185">Reference proteome</keyword>
<dbReference type="Pfam" id="PF00249">
    <property type="entry name" value="Myb_DNA-binding"/>
    <property type="match status" value="1"/>
</dbReference>
<dbReference type="GO" id="GO:0042795">
    <property type="term" value="P:snRNA transcription by RNA polymerase II"/>
    <property type="evidence" value="ECO:0007669"/>
    <property type="project" value="TreeGrafter"/>
</dbReference>
<feature type="region of interest" description="Disordered" evidence="5">
    <location>
        <begin position="369"/>
        <end position="403"/>
    </location>
</feature>
<dbReference type="SMART" id="SM00717">
    <property type="entry name" value="SANT"/>
    <property type="match status" value="5"/>
</dbReference>
<dbReference type="InterPro" id="IPR017884">
    <property type="entry name" value="SANT_dom"/>
</dbReference>
<dbReference type="InterPro" id="IPR001005">
    <property type="entry name" value="SANT/Myb"/>
</dbReference>
<sequence>MEVPEAEALRSLLVTNRSLQAHLSRVLELVRKQKEENGMTLRKIDALRKRMEYKEHRALGLEVVYHKEMETMFYPVNESGRSVEVPPSRYFVSCNGTVPKPNEDTVKLAEYTMSMPIPFNPMAYRWTERETKELVNVVRSEVVRMKMCGKEMVSQSHKAKHQVEEEETEENLLRNYRTQYQEVYQLTTLVSEEDRRHVDNLDWDKVGKRVNELTKGVTKGVDGARGRGPQECLWQWTYHADPAIPSAEFTNAQGDRLIKIAKDHEVRNWEAVAREYEETMDRRGAGSSGTGANRKRPVDCLQYYQKNRKRRPTAASWTKEEDALLTAAVKGEEIMDGERWNMWSRIAASFPEKTGKQCLQRWNVLVKETQQQPDGSGAKGKKKPQSQTQLGAGSTGRKASNKWTEEEDEILLKKVAEEGRKWSKVAKFIDNKSDRQCRERYTLIDPDLKKGDWTDDEAIDLHKSVVDCYNRNGGSIKWETVGRKMQRCTNHCRKNWSRVVNLLFTWILKETVREMASEALSEAKHAL</sequence>
<feature type="domain" description="Myb-like" evidence="6">
    <location>
        <begin position="395"/>
        <end position="441"/>
    </location>
</feature>
<keyword evidence="1" id="KW-0805">Transcription regulation</keyword>
<dbReference type="EMBL" id="CP031046">
    <property type="protein sequence ID" value="QDZ24573.1"/>
    <property type="molecule type" value="Genomic_DNA"/>
</dbReference>
<dbReference type="Proteomes" id="UP000316726">
    <property type="component" value="Chromosome 13"/>
</dbReference>
<evidence type="ECO:0000259" key="8">
    <source>
        <dbReference type="PROSITE" id="PS51294"/>
    </source>
</evidence>
<feature type="compositionally biased region" description="Polar residues" evidence="5">
    <location>
        <begin position="385"/>
        <end position="402"/>
    </location>
</feature>
<dbReference type="AlphaFoldDB" id="A0A5B8MVK0"/>
<evidence type="ECO:0000256" key="1">
    <source>
        <dbReference type="ARBA" id="ARBA00023015"/>
    </source>
</evidence>
<evidence type="ECO:0000259" key="7">
    <source>
        <dbReference type="PROSITE" id="PS51293"/>
    </source>
</evidence>
<feature type="domain" description="HTH myb-type" evidence="8">
    <location>
        <begin position="402"/>
        <end position="448"/>
    </location>
</feature>
<name>A0A5B8MVK0_9CHLO</name>
<dbReference type="PANTHER" id="PTHR46621">
    <property type="entry name" value="SNRNA-ACTIVATING PROTEIN COMPLEX SUBUNIT 4"/>
    <property type="match status" value="1"/>
</dbReference>
<dbReference type="GO" id="GO:0042796">
    <property type="term" value="P:snRNA transcription by RNA polymerase III"/>
    <property type="evidence" value="ECO:0007669"/>
    <property type="project" value="TreeGrafter"/>
</dbReference>
<dbReference type="Gene3D" id="1.10.10.60">
    <property type="entry name" value="Homeodomain-like"/>
    <property type="match status" value="2"/>
</dbReference>
<evidence type="ECO:0000256" key="2">
    <source>
        <dbReference type="ARBA" id="ARBA00023125"/>
    </source>
</evidence>
<evidence type="ECO:0000256" key="4">
    <source>
        <dbReference type="ARBA" id="ARBA00023242"/>
    </source>
</evidence>
<dbReference type="GO" id="GO:0000978">
    <property type="term" value="F:RNA polymerase II cis-regulatory region sequence-specific DNA binding"/>
    <property type="evidence" value="ECO:0007669"/>
    <property type="project" value="TreeGrafter"/>
</dbReference>
<evidence type="ECO:0000313" key="9">
    <source>
        <dbReference type="EMBL" id="QDZ24573.1"/>
    </source>
</evidence>
<dbReference type="SUPFAM" id="SSF46689">
    <property type="entry name" value="Homeodomain-like"/>
    <property type="match status" value="2"/>
</dbReference>
<feature type="domain" description="HTH myb-type" evidence="8">
    <location>
        <begin position="316"/>
        <end position="370"/>
    </location>
</feature>
<evidence type="ECO:0000313" key="10">
    <source>
        <dbReference type="Proteomes" id="UP000316726"/>
    </source>
</evidence>
<gene>
    <name evidence="9" type="ORF">A3770_13p70910</name>
</gene>
<feature type="domain" description="Myb-like" evidence="6">
    <location>
        <begin position="309"/>
        <end position="366"/>
    </location>
</feature>
<feature type="region of interest" description="Disordered" evidence="5">
    <location>
        <begin position="280"/>
        <end position="299"/>
    </location>
</feature>
<dbReference type="STRING" id="1764295.A0A5B8MVK0"/>
<reference evidence="9 10" key="1">
    <citation type="submission" date="2018-07" db="EMBL/GenBank/DDBJ databases">
        <title>The complete nuclear genome of the prasinophyte Chloropicon primus (CCMP1205).</title>
        <authorList>
            <person name="Pombert J.-F."/>
            <person name="Otis C."/>
            <person name="Turmel M."/>
            <person name="Lemieux C."/>
        </authorList>
    </citation>
    <scope>NUCLEOTIDE SEQUENCE [LARGE SCALE GENOMIC DNA]</scope>
    <source>
        <strain evidence="9 10">CCMP1205</strain>
    </source>
</reference>
<dbReference type="GO" id="GO:0001006">
    <property type="term" value="F:RNA polymerase III type 3 promoter sequence-specific DNA binding"/>
    <property type="evidence" value="ECO:0007669"/>
    <property type="project" value="TreeGrafter"/>
</dbReference>
<evidence type="ECO:0000256" key="5">
    <source>
        <dbReference type="SAM" id="MobiDB-lite"/>
    </source>
</evidence>
<dbReference type="CDD" id="cd00167">
    <property type="entry name" value="SANT"/>
    <property type="match status" value="2"/>
</dbReference>
<evidence type="ECO:0000256" key="3">
    <source>
        <dbReference type="ARBA" id="ARBA00023163"/>
    </source>
</evidence>
<accession>A0A5B8MVK0</accession>
<dbReference type="GO" id="GO:0019185">
    <property type="term" value="C:snRNA-activating protein complex"/>
    <property type="evidence" value="ECO:0007669"/>
    <property type="project" value="TreeGrafter"/>
</dbReference>
<keyword evidence="2" id="KW-0238">DNA-binding</keyword>
<feature type="domain" description="Myb-like" evidence="6">
    <location>
        <begin position="445"/>
        <end position="500"/>
    </location>
</feature>
<dbReference type="PANTHER" id="PTHR46621:SF1">
    <property type="entry name" value="SNRNA-ACTIVATING PROTEIN COMPLEX SUBUNIT 4"/>
    <property type="match status" value="1"/>
</dbReference>
<keyword evidence="4" id="KW-0539">Nucleus</keyword>
<dbReference type="InterPro" id="IPR009057">
    <property type="entry name" value="Homeodomain-like_sf"/>
</dbReference>
<dbReference type="PROSITE" id="PS51294">
    <property type="entry name" value="HTH_MYB"/>
    <property type="match status" value="2"/>
</dbReference>
<dbReference type="PROSITE" id="PS51293">
    <property type="entry name" value="SANT"/>
    <property type="match status" value="1"/>
</dbReference>
<dbReference type="InterPro" id="IPR017930">
    <property type="entry name" value="Myb_dom"/>
</dbReference>
<organism evidence="9 10">
    <name type="scientific">Chloropicon primus</name>
    <dbReference type="NCBI Taxonomy" id="1764295"/>
    <lineage>
        <taxon>Eukaryota</taxon>
        <taxon>Viridiplantae</taxon>
        <taxon>Chlorophyta</taxon>
        <taxon>Chloropicophyceae</taxon>
        <taxon>Chloropicales</taxon>
        <taxon>Chloropicaceae</taxon>
        <taxon>Chloropicon</taxon>
    </lineage>
</organism>
<evidence type="ECO:0000259" key="6">
    <source>
        <dbReference type="PROSITE" id="PS50090"/>
    </source>
</evidence>
<dbReference type="Pfam" id="PF13921">
    <property type="entry name" value="Myb_DNA-bind_6"/>
    <property type="match status" value="1"/>
</dbReference>
<proteinExistence type="predicted"/>
<dbReference type="PROSITE" id="PS50090">
    <property type="entry name" value="MYB_LIKE"/>
    <property type="match status" value="3"/>
</dbReference>
<dbReference type="InterPro" id="IPR051575">
    <property type="entry name" value="Myb-like_DNA-bd"/>
</dbReference>